<keyword evidence="1" id="KW-1133">Transmembrane helix</keyword>
<dbReference type="Proteomes" id="UP000688137">
    <property type="component" value="Unassembled WGS sequence"/>
</dbReference>
<keyword evidence="1" id="KW-0472">Membrane</keyword>
<comment type="caution">
    <text evidence="2">The sequence shown here is derived from an EMBL/GenBank/DDBJ whole genome shotgun (WGS) entry which is preliminary data.</text>
</comment>
<name>A0A8S1P3X7_PARPR</name>
<evidence type="ECO:0000313" key="3">
    <source>
        <dbReference type="Proteomes" id="UP000688137"/>
    </source>
</evidence>
<reference evidence="2" key="1">
    <citation type="submission" date="2021-01" db="EMBL/GenBank/DDBJ databases">
        <authorList>
            <consortium name="Genoscope - CEA"/>
            <person name="William W."/>
        </authorList>
    </citation>
    <scope>NUCLEOTIDE SEQUENCE</scope>
</reference>
<dbReference type="EMBL" id="CAJJDM010000107">
    <property type="protein sequence ID" value="CAD8097680.1"/>
    <property type="molecule type" value="Genomic_DNA"/>
</dbReference>
<evidence type="ECO:0000313" key="2">
    <source>
        <dbReference type="EMBL" id="CAD8097680.1"/>
    </source>
</evidence>
<keyword evidence="3" id="KW-1185">Reference proteome</keyword>
<feature type="transmembrane region" description="Helical" evidence="1">
    <location>
        <begin position="100"/>
        <end position="120"/>
    </location>
</feature>
<keyword evidence="1" id="KW-0812">Transmembrane</keyword>
<dbReference type="AlphaFoldDB" id="A0A8S1P3X7"/>
<organism evidence="2 3">
    <name type="scientific">Paramecium primaurelia</name>
    <dbReference type="NCBI Taxonomy" id="5886"/>
    <lineage>
        <taxon>Eukaryota</taxon>
        <taxon>Sar</taxon>
        <taxon>Alveolata</taxon>
        <taxon>Ciliophora</taxon>
        <taxon>Intramacronucleata</taxon>
        <taxon>Oligohymenophorea</taxon>
        <taxon>Peniculida</taxon>
        <taxon>Parameciidae</taxon>
        <taxon>Paramecium</taxon>
    </lineage>
</organism>
<gene>
    <name evidence="2" type="ORF">PPRIM_AZ9-3.1.T1040175</name>
</gene>
<evidence type="ECO:0008006" key="4">
    <source>
        <dbReference type="Google" id="ProtNLM"/>
    </source>
</evidence>
<feature type="transmembrane region" description="Helical" evidence="1">
    <location>
        <begin position="65"/>
        <end position="88"/>
    </location>
</feature>
<evidence type="ECO:0000256" key="1">
    <source>
        <dbReference type="SAM" id="Phobius"/>
    </source>
</evidence>
<accession>A0A8S1P3X7</accession>
<sequence>MKLNQQIHLRKYTLNILSNEFFQNRTDQINNPVKIKKQSQLPMRLVVQQCQLLKISQFLLKYGKIIFILKIYTFFIESTNLISIIPIFEYLQIDELFPKLKFYNLNAHFIVMIMLFINSYV</sequence>
<protein>
    <recommendedName>
        <fullName evidence="4">Transmembrane protein</fullName>
    </recommendedName>
</protein>
<proteinExistence type="predicted"/>